<protein>
    <submittedName>
        <fullName evidence="2">Uncharacterized protein</fullName>
    </submittedName>
</protein>
<reference evidence="2 3" key="1">
    <citation type="submission" date="2021-08" db="EMBL/GenBank/DDBJ databases">
        <authorList>
            <person name="Ping M."/>
        </authorList>
    </citation>
    <scope>NUCLEOTIDE SEQUENCE [LARGE SCALE GENOMIC DNA]</scope>
    <source>
        <strain evidence="2 3">MG28</strain>
    </source>
</reference>
<dbReference type="Proteomes" id="UP000827138">
    <property type="component" value="Chromosome"/>
</dbReference>
<sequence>MPYAEEDSRKVQTAVVGRAESDWPVFLPYDPDDFDRFMRSRRRDDFKKGRFSHRPPVNCRRTETSEDSNDHLYIGRAVADWLKQQGQQGQQGQQAVRPVYKPKGHQVRDAVAAVQRIGMYYP</sequence>
<name>A0ABX8XMW3_9ACTN</name>
<proteinExistence type="predicted"/>
<organism evidence="2 3">
    <name type="scientific">Streptomyces akebiae</name>
    <dbReference type="NCBI Taxonomy" id="2865673"/>
    <lineage>
        <taxon>Bacteria</taxon>
        <taxon>Bacillati</taxon>
        <taxon>Actinomycetota</taxon>
        <taxon>Actinomycetes</taxon>
        <taxon>Kitasatosporales</taxon>
        <taxon>Streptomycetaceae</taxon>
        <taxon>Streptomyces</taxon>
    </lineage>
</organism>
<feature type="compositionally biased region" description="Low complexity" evidence="1">
    <location>
        <begin position="84"/>
        <end position="94"/>
    </location>
</feature>
<dbReference type="EMBL" id="CP080647">
    <property type="protein sequence ID" value="QYX76964.1"/>
    <property type="molecule type" value="Genomic_DNA"/>
</dbReference>
<feature type="region of interest" description="Disordered" evidence="1">
    <location>
        <begin position="47"/>
        <end position="67"/>
    </location>
</feature>
<evidence type="ECO:0000313" key="3">
    <source>
        <dbReference type="Proteomes" id="UP000827138"/>
    </source>
</evidence>
<evidence type="ECO:0000256" key="1">
    <source>
        <dbReference type="SAM" id="MobiDB-lite"/>
    </source>
</evidence>
<accession>A0ABX8XMW3</accession>
<dbReference type="RefSeq" id="WP_220646053.1">
    <property type="nucleotide sequence ID" value="NZ_CP080647.1"/>
</dbReference>
<gene>
    <name evidence="2" type="ORF">K1J60_10960</name>
</gene>
<feature type="region of interest" description="Disordered" evidence="1">
    <location>
        <begin position="84"/>
        <end position="107"/>
    </location>
</feature>
<keyword evidence="3" id="KW-1185">Reference proteome</keyword>
<evidence type="ECO:0000313" key="2">
    <source>
        <dbReference type="EMBL" id="QYX76964.1"/>
    </source>
</evidence>